<keyword evidence="4" id="KW-1185">Reference proteome</keyword>
<dbReference type="PROSITE" id="PS50966">
    <property type="entry name" value="ZF_SWIM"/>
    <property type="match status" value="1"/>
</dbReference>
<protein>
    <submittedName>
        <fullName evidence="3">32954_t:CDS:1</fullName>
    </submittedName>
</protein>
<feature type="non-terminal residue" evidence="3">
    <location>
        <position position="1"/>
    </location>
</feature>
<reference evidence="3 4" key="1">
    <citation type="submission" date="2021-06" db="EMBL/GenBank/DDBJ databases">
        <authorList>
            <person name="Kallberg Y."/>
            <person name="Tangrot J."/>
            <person name="Rosling A."/>
        </authorList>
    </citation>
    <scope>NUCLEOTIDE SEQUENCE [LARGE SCALE GENOMIC DNA]</scope>
    <source>
        <strain evidence="3 4">120-4 pot B 10/14</strain>
    </source>
</reference>
<keyword evidence="1" id="KW-0862">Zinc</keyword>
<keyword evidence="1" id="KW-0479">Metal-binding</keyword>
<evidence type="ECO:0000313" key="4">
    <source>
        <dbReference type="Proteomes" id="UP000789901"/>
    </source>
</evidence>
<organism evidence="3 4">
    <name type="scientific">Gigaspora margarita</name>
    <dbReference type="NCBI Taxonomy" id="4874"/>
    <lineage>
        <taxon>Eukaryota</taxon>
        <taxon>Fungi</taxon>
        <taxon>Fungi incertae sedis</taxon>
        <taxon>Mucoromycota</taxon>
        <taxon>Glomeromycotina</taxon>
        <taxon>Glomeromycetes</taxon>
        <taxon>Diversisporales</taxon>
        <taxon>Gigasporaceae</taxon>
        <taxon>Gigaspora</taxon>
    </lineage>
</organism>
<accession>A0ABN7XFK6</accession>
<feature type="non-terminal residue" evidence="3">
    <location>
        <position position="240"/>
    </location>
</feature>
<feature type="domain" description="SWIM-type" evidence="2">
    <location>
        <begin position="98"/>
        <end position="136"/>
    </location>
</feature>
<dbReference type="EMBL" id="CAJVQB010121378">
    <property type="protein sequence ID" value="CAG8853211.1"/>
    <property type="molecule type" value="Genomic_DNA"/>
</dbReference>
<evidence type="ECO:0000313" key="3">
    <source>
        <dbReference type="EMBL" id="CAG8853211.1"/>
    </source>
</evidence>
<comment type="caution">
    <text evidence="3">The sequence shown here is derived from an EMBL/GenBank/DDBJ whole genome shotgun (WGS) entry which is preliminary data.</text>
</comment>
<evidence type="ECO:0000256" key="1">
    <source>
        <dbReference type="PROSITE-ProRule" id="PRU00325"/>
    </source>
</evidence>
<dbReference type="Proteomes" id="UP000789901">
    <property type="component" value="Unassembled WGS sequence"/>
</dbReference>
<gene>
    <name evidence="3" type="ORF">GMARGA_LOCUS42032</name>
</gene>
<evidence type="ECO:0000259" key="2">
    <source>
        <dbReference type="PROSITE" id="PS50966"/>
    </source>
</evidence>
<sequence>MLKVKEKWVGVYTSKIMHLGSTTTQRIKGAHSAMKHAIETSGSLTKSFNLLDRWLCLHHEKRILQYENESTNIDPLLTLNDKNRLKLLLGKVTHFALYTIKNELLKATTYKACLCELRVNYNLLCRHMLPIKGSVMLSIIPKRWLLFPNKDQANSNYLKNNLCLANSDNFLLKSQLYEIETWYINFPDKQQKSTLLEKLDDISAVPETKLSKIKIPRKIKGRGCPSGTKRLPIALERMEA</sequence>
<name>A0ABN7XFK6_GIGMA</name>
<keyword evidence="1" id="KW-0863">Zinc-finger</keyword>
<dbReference type="InterPro" id="IPR007527">
    <property type="entry name" value="Znf_SWIM"/>
</dbReference>
<proteinExistence type="predicted"/>